<accession>A0ABU2BLE8</accession>
<dbReference type="PANTHER" id="PTHR30346">
    <property type="entry name" value="TRANSCRIPTIONAL DUAL REGULATOR HCAR-RELATED"/>
    <property type="match status" value="1"/>
</dbReference>
<gene>
    <name evidence="6" type="ORF">J2S64_002812</name>
</gene>
<dbReference type="GO" id="GO:0003677">
    <property type="term" value="F:DNA binding"/>
    <property type="evidence" value="ECO:0007669"/>
    <property type="project" value="UniProtKB-KW"/>
</dbReference>
<keyword evidence="4" id="KW-0804">Transcription</keyword>
<dbReference type="Pfam" id="PF00126">
    <property type="entry name" value="HTH_1"/>
    <property type="match status" value="1"/>
</dbReference>
<evidence type="ECO:0000313" key="6">
    <source>
        <dbReference type="EMBL" id="MDR7359121.1"/>
    </source>
</evidence>
<dbReference type="Proteomes" id="UP001183817">
    <property type="component" value="Unassembled WGS sequence"/>
</dbReference>
<dbReference type="EMBL" id="JAVDYI010000001">
    <property type="protein sequence ID" value="MDR7359121.1"/>
    <property type="molecule type" value="Genomic_DNA"/>
</dbReference>
<organism evidence="6 7">
    <name type="scientific">Paeniglutamicibacter sulfureus</name>
    <dbReference type="NCBI Taxonomy" id="43666"/>
    <lineage>
        <taxon>Bacteria</taxon>
        <taxon>Bacillati</taxon>
        <taxon>Actinomycetota</taxon>
        <taxon>Actinomycetes</taxon>
        <taxon>Micrococcales</taxon>
        <taxon>Micrococcaceae</taxon>
        <taxon>Paeniglutamicibacter</taxon>
    </lineage>
</organism>
<evidence type="ECO:0000259" key="5">
    <source>
        <dbReference type="PROSITE" id="PS50931"/>
    </source>
</evidence>
<dbReference type="Gene3D" id="1.10.10.10">
    <property type="entry name" value="Winged helix-like DNA-binding domain superfamily/Winged helix DNA-binding domain"/>
    <property type="match status" value="1"/>
</dbReference>
<dbReference type="InterPro" id="IPR036390">
    <property type="entry name" value="WH_DNA-bd_sf"/>
</dbReference>
<dbReference type="SUPFAM" id="SSF53850">
    <property type="entry name" value="Periplasmic binding protein-like II"/>
    <property type="match status" value="1"/>
</dbReference>
<keyword evidence="2" id="KW-0805">Transcription regulation</keyword>
<comment type="similarity">
    <text evidence="1">Belongs to the LysR transcriptional regulatory family.</text>
</comment>
<dbReference type="InterPro" id="IPR036388">
    <property type="entry name" value="WH-like_DNA-bd_sf"/>
</dbReference>
<evidence type="ECO:0000256" key="1">
    <source>
        <dbReference type="ARBA" id="ARBA00009437"/>
    </source>
</evidence>
<dbReference type="RefSeq" id="WP_310291377.1">
    <property type="nucleotide sequence ID" value="NZ_BAAAWO010000001.1"/>
</dbReference>
<sequence>MVKSWHSLRTATQPPLHHGQAHITYAGEVVNYTFKQLQYFIAVADAGTISGAATACHISQAAMHQSIGELERIVGSQLLVRHRARGVVLTAVGTHFLRDAKELVRHAEEVQGLIGERQSGLVGPLNIGMYSGLSAFWLPVVCEQFTKPNPGLEVRIIEGDGAELQERLLEGYLDVVITHTRHLLPGVKHTTVMSGRPYVLLAAGHRLAGGGTVRLSELADEDFVSLDIPTVRDNQLVNLRMSGLDPKIAWSSSNFEAVRGMVARGLGYTVLVQRPPVSLSYDGLPLAVLEIEGPVGHSDICVAYTASERPSLRLRAFIEFCEGIGAEREQGPDPS</sequence>
<evidence type="ECO:0000313" key="7">
    <source>
        <dbReference type="Proteomes" id="UP001183817"/>
    </source>
</evidence>
<dbReference type="InterPro" id="IPR000847">
    <property type="entry name" value="LysR_HTH_N"/>
</dbReference>
<evidence type="ECO:0000256" key="4">
    <source>
        <dbReference type="ARBA" id="ARBA00023163"/>
    </source>
</evidence>
<dbReference type="Gene3D" id="3.40.190.10">
    <property type="entry name" value="Periplasmic binding protein-like II"/>
    <property type="match status" value="2"/>
</dbReference>
<reference evidence="6 7" key="1">
    <citation type="submission" date="2023-07" db="EMBL/GenBank/DDBJ databases">
        <title>Sequencing the genomes of 1000 actinobacteria strains.</title>
        <authorList>
            <person name="Klenk H.-P."/>
        </authorList>
    </citation>
    <scope>NUCLEOTIDE SEQUENCE [LARGE SCALE GENOMIC DNA]</scope>
    <source>
        <strain evidence="6 7">DSM 20167</strain>
    </source>
</reference>
<keyword evidence="7" id="KW-1185">Reference proteome</keyword>
<proteinExistence type="inferred from homology"/>
<dbReference type="SUPFAM" id="SSF46785">
    <property type="entry name" value="Winged helix' DNA-binding domain"/>
    <property type="match status" value="1"/>
</dbReference>
<evidence type="ECO:0000256" key="3">
    <source>
        <dbReference type="ARBA" id="ARBA00023125"/>
    </source>
</evidence>
<keyword evidence="3 6" id="KW-0238">DNA-binding</keyword>
<name>A0ABU2BLE8_9MICC</name>
<protein>
    <submittedName>
        <fullName evidence="6">DNA-binding transcriptional LysR family regulator</fullName>
    </submittedName>
</protein>
<dbReference type="PANTHER" id="PTHR30346:SF0">
    <property type="entry name" value="HCA OPERON TRANSCRIPTIONAL ACTIVATOR HCAR"/>
    <property type="match status" value="1"/>
</dbReference>
<dbReference type="InterPro" id="IPR005119">
    <property type="entry name" value="LysR_subst-bd"/>
</dbReference>
<feature type="domain" description="HTH lysR-type" evidence="5">
    <location>
        <begin position="32"/>
        <end position="90"/>
    </location>
</feature>
<dbReference type="PROSITE" id="PS50931">
    <property type="entry name" value="HTH_LYSR"/>
    <property type="match status" value="1"/>
</dbReference>
<comment type="caution">
    <text evidence="6">The sequence shown here is derived from an EMBL/GenBank/DDBJ whole genome shotgun (WGS) entry which is preliminary data.</text>
</comment>
<evidence type="ECO:0000256" key="2">
    <source>
        <dbReference type="ARBA" id="ARBA00023015"/>
    </source>
</evidence>
<dbReference type="Pfam" id="PF03466">
    <property type="entry name" value="LysR_substrate"/>
    <property type="match status" value="1"/>
</dbReference>